<sequence>MVAAKGMYTGEFIFCGKKANLMVGNVLPLKSIPEGGVFVMLSTMSGIVGCWLGHLGIMLLLSVTIPIMITAVAGGGRTEKLLLKVGNAYHKYRVKRNCWLKVLGVAMNPLEHPHGGGNHHHIGHASTVRRDAPLGQKMKKCSLSHALTIFENDNTMNLCLMALGDDDELHLSLKKASQLFVLCDVDIGLYEFCSGDRICRWSVNCEAIFRPNLLTDRHLDVIKTFCRCRRLLVAMFVVLVMTLRRKPEVLISLRPIVKENLKYQGQDKLPVTIWVIAQLFRGVADLSWEASTIIIWCLTQNPDYYKY</sequence>
<comment type="caution">
    <text evidence="1">The sequence shown here is derived from an EMBL/GenBank/DDBJ whole genome shotgun (WGS) entry which is preliminary data.</text>
</comment>
<accession>A0ACC0LQY0</accession>
<organism evidence="1 2">
    <name type="scientific">Rhododendron molle</name>
    <name type="common">Chinese azalea</name>
    <name type="synonym">Azalea mollis</name>
    <dbReference type="NCBI Taxonomy" id="49168"/>
    <lineage>
        <taxon>Eukaryota</taxon>
        <taxon>Viridiplantae</taxon>
        <taxon>Streptophyta</taxon>
        <taxon>Embryophyta</taxon>
        <taxon>Tracheophyta</taxon>
        <taxon>Spermatophyta</taxon>
        <taxon>Magnoliopsida</taxon>
        <taxon>eudicotyledons</taxon>
        <taxon>Gunneridae</taxon>
        <taxon>Pentapetalae</taxon>
        <taxon>asterids</taxon>
        <taxon>Ericales</taxon>
        <taxon>Ericaceae</taxon>
        <taxon>Ericoideae</taxon>
        <taxon>Rhodoreae</taxon>
        <taxon>Rhododendron</taxon>
    </lineage>
</organism>
<dbReference type="Proteomes" id="UP001062846">
    <property type="component" value="Chromosome 11"/>
</dbReference>
<keyword evidence="2" id="KW-1185">Reference proteome</keyword>
<dbReference type="EMBL" id="CM046398">
    <property type="protein sequence ID" value="KAI8530742.1"/>
    <property type="molecule type" value="Genomic_DNA"/>
</dbReference>
<protein>
    <submittedName>
        <fullName evidence="1">Uncharacterized protein</fullName>
    </submittedName>
</protein>
<evidence type="ECO:0000313" key="1">
    <source>
        <dbReference type="EMBL" id="KAI8530742.1"/>
    </source>
</evidence>
<name>A0ACC0LQY0_RHOML</name>
<reference evidence="1" key="1">
    <citation type="submission" date="2022-02" db="EMBL/GenBank/DDBJ databases">
        <title>Plant Genome Project.</title>
        <authorList>
            <person name="Zhang R.-G."/>
        </authorList>
    </citation>
    <scope>NUCLEOTIDE SEQUENCE</scope>
    <source>
        <strain evidence="1">AT1</strain>
    </source>
</reference>
<gene>
    <name evidence="1" type="ORF">RHMOL_Rhmol11G0083100</name>
</gene>
<evidence type="ECO:0000313" key="2">
    <source>
        <dbReference type="Proteomes" id="UP001062846"/>
    </source>
</evidence>
<proteinExistence type="predicted"/>